<accession>A0A0V8HH04</accession>
<keyword evidence="1" id="KW-0812">Transmembrane</keyword>
<proteinExistence type="predicted"/>
<feature type="transmembrane region" description="Helical" evidence="1">
    <location>
        <begin position="43"/>
        <end position="67"/>
    </location>
</feature>
<evidence type="ECO:0000256" key="1">
    <source>
        <dbReference type="SAM" id="Phobius"/>
    </source>
</evidence>
<keyword evidence="1" id="KW-0472">Membrane</keyword>
<evidence type="ECO:0000313" key="2">
    <source>
        <dbReference type="EMBL" id="SCC15723.1"/>
    </source>
</evidence>
<sequence length="71" mass="8231">MGILLMLIGLLIIISVIVYIFWENKGTTWKEKIFNFIDFITDFAWLELNFTTIFLIVGLALFLGGLVKFIE</sequence>
<dbReference type="Proteomes" id="UP000181997">
    <property type="component" value="Unassembled WGS sequence"/>
</dbReference>
<evidence type="ECO:0000313" key="3">
    <source>
        <dbReference type="Proteomes" id="UP000181997"/>
    </source>
</evidence>
<gene>
    <name evidence="2" type="ORF">GA0061094_2768</name>
</gene>
<dbReference type="EMBL" id="FMAU01000003">
    <property type="protein sequence ID" value="SCC15723.1"/>
    <property type="molecule type" value="Genomic_DNA"/>
</dbReference>
<feature type="transmembrane region" description="Helical" evidence="1">
    <location>
        <begin position="6"/>
        <end position="22"/>
    </location>
</feature>
<keyword evidence="1" id="KW-1133">Transmembrane helix</keyword>
<dbReference type="AlphaFoldDB" id="A0A0V8HH04"/>
<name>A0A0V8HH04_9BACI</name>
<keyword evidence="3" id="KW-1185">Reference proteome</keyword>
<protein>
    <submittedName>
        <fullName evidence="2">Uncharacterized protein</fullName>
    </submittedName>
</protein>
<organism evidence="2 3">
    <name type="scientific">[Bacillus] enclensis</name>
    <dbReference type="NCBI Taxonomy" id="1402860"/>
    <lineage>
        <taxon>Bacteria</taxon>
        <taxon>Bacillati</taxon>
        <taxon>Bacillota</taxon>
        <taxon>Bacilli</taxon>
        <taxon>Bacillales</taxon>
        <taxon>Bacillaceae</taxon>
        <taxon>Rossellomorea</taxon>
    </lineage>
</organism>
<reference evidence="3" key="1">
    <citation type="submission" date="2016-08" db="EMBL/GenBank/DDBJ databases">
        <authorList>
            <person name="Varghese N."/>
            <person name="Submissions Spin"/>
        </authorList>
    </citation>
    <scope>NUCLEOTIDE SEQUENCE [LARGE SCALE GENOMIC DNA]</scope>
    <source>
        <strain evidence="3">SGD-1123</strain>
    </source>
</reference>
<dbReference type="RefSeq" id="WP_058298871.1">
    <property type="nucleotide sequence ID" value="NZ_FMAU01000003.1"/>
</dbReference>